<name>A0ACB8U373_9APHY</name>
<evidence type="ECO:0000313" key="2">
    <source>
        <dbReference type="Proteomes" id="UP001055072"/>
    </source>
</evidence>
<organism evidence="1 2">
    <name type="scientific">Irpex rosettiformis</name>
    <dbReference type="NCBI Taxonomy" id="378272"/>
    <lineage>
        <taxon>Eukaryota</taxon>
        <taxon>Fungi</taxon>
        <taxon>Dikarya</taxon>
        <taxon>Basidiomycota</taxon>
        <taxon>Agaricomycotina</taxon>
        <taxon>Agaricomycetes</taxon>
        <taxon>Polyporales</taxon>
        <taxon>Irpicaceae</taxon>
        <taxon>Irpex</taxon>
    </lineage>
</organism>
<sequence>MSVFLLFLTSLLVSVLLYVIWTFLVLMFRQARSPLRFLPGPPSPSFFMGNLREMHDAENTNLVGQWQKAYGSTFVYRGFIGGCRLMTTDPVAVTHILSRGYDYPKPDFVRDALASMAAGHDGLITVEGDQHRKQRKILNPAFSSSHIKSISPIFWDKALKLRDLWLSIVDFKSSSASTPMDPFSPVVSLANGAVATGISRWIPNPFSSFTGSKAVRSNGLSTLREEKTSNSRGVKVDVLAWLARATLDVIGEAGFGYVFNSLNAAVEQNELARAFGVIFSTARKFRVITILQVWFPVLRKFRRNSATEDAATATMHRIGSELIEERLRNIMASSPQDDSSQTDGRDLLSVLLRSSLAAIPTQQLSTKEILCQISTFLAAGHETSSSALTWTLYALSRSPRIQHKLRQQLQNLPISPSHTSESTPSPEDIDLILSEPYLDACIRESLRLYAPVTSTMRVAAHDDFVPVSRPYKDTHGRTCDFIQLNKDDIITIPIQAMNKSLWVWGDDAHEYVPERFMKSDEGEEEEFERGLKGLWGGVLTFGSGHVVNGNRSCIGYRFAINERWSINLNRIKIFLYILLMDLEFSIDPLLEVEKKVNVVTRPFIKSEPHMGNQMPLLIRRVQADPPT</sequence>
<proteinExistence type="predicted"/>
<keyword evidence="2" id="KW-1185">Reference proteome</keyword>
<dbReference type="Proteomes" id="UP001055072">
    <property type="component" value="Unassembled WGS sequence"/>
</dbReference>
<protein>
    <submittedName>
        <fullName evidence="1">Cytochrome P450</fullName>
    </submittedName>
</protein>
<dbReference type="EMBL" id="MU274913">
    <property type="protein sequence ID" value="KAI0088539.1"/>
    <property type="molecule type" value="Genomic_DNA"/>
</dbReference>
<evidence type="ECO:0000313" key="1">
    <source>
        <dbReference type="EMBL" id="KAI0088539.1"/>
    </source>
</evidence>
<accession>A0ACB8U373</accession>
<reference evidence="1" key="1">
    <citation type="journal article" date="2021" name="Environ. Microbiol.">
        <title>Gene family expansions and transcriptome signatures uncover fungal adaptations to wood decay.</title>
        <authorList>
            <person name="Hage H."/>
            <person name="Miyauchi S."/>
            <person name="Viragh M."/>
            <person name="Drula E."/>
            <person name="Min B."/>
            <person name="Chaduli D."/>
            <person name="Navarro D."/>
            <person name="Favel A."/>
            <person name="Norest M."/>
            <person name="Lesage-Meessen L."/>
            <person name="Balint B."/>
            <person name="Merenyi Z."/>
            <person name="de Eugenio L."/>
            <person name="Morin E."/>
            <person name="Martinez A.T."/>
            <person name="Baldrian P."/>
            <person name="Stursova M."/>
            <person name="Martinez M.J."/>
            <person name="Novotny C."/>
            <person name="Magnuson J.K."/>
            <person name="Spatafora J.W."/>
            <person name="Maurice S."/>
            <person name="Pangilinan J."/>
            <person name="Andreopoulos W."/>
            <person name="LaButti K."/>
            <person name="Hundley H."/>
            <person name="Na H."/>
            <person name="Kuo A."/>
            <person name="Barry K."/>
            <person name="Lipzen A."/>
            <person name="Henrissat B."/>
            <person name="Riley R."/>
            <person name="Ahrendt S."/>
            <person name="Nagy L.G."/>
            <person name="Grigoriev I.V."/>
            <person name="Martin F."/>
            <person name="Rosso M.N."/>
        </authorList>
    </citation>
    <scope>NUCLEOTIDE SEQUENCE</scope>
    <source>
        <strain evidence="1">CBS 384.51</strain>
    </source>
</reference>
<comment type="caution">
    <text evidence="1">The sequence shown here is derived from an EMBL/GenBank/DDBJ whole genome shotgun (WGS) entry which is preliminary data.</text>
</comment>
<gene>
    <name evidence="1" type="ORF">BDY19DRAFT_169385</name>
</gene>